<feature type="domain" description="Methyltransferase FkbM" evidence="1">
    <location>
        <begin position="64"/>
        <end position="211"/>
    </location>
</feature>
<dbReference type="PANTHER" id="PTHR34203:SF15">
    <property type="entry name" value="SLL1173 PROTEIN"/>
    <property type="match status" value="1"/>
</dbReference>
<dbReference type="InterPro" id="IPR052514">
    <property type="entry name" value="SAM-dependent_MTase"/>
</dbReference>
<dbReference type="EMBL" id="JAALHA020000015">
    <property type="protein sequence ID" value="MDR9897997.1"/>
    <property type="molecule type" value="Genomic_DNA"/>
</dbReference>
<keyword evidence="3" id="KW-1185">Reference proteome</keyword>
<sequence>MSRIIKHKVVQKIIYSSLGIKLFPKIANYCYNLSNVIFNNLLSPEINGEYWLVDQFPENSIFIDVGFNNGEWSEYVLRAKQSAKVFAFDPCVDVIENYQKKSVNLNNLELIQLALSNQEGNQVFYDYGGRNGCNSLVKRNLDFEQYINIEPKEYIVEVTTLDNWCNRVGVSHVNLLKIDAEGYDLNVLEGASHLLDSQSIDVFVFEYASGWFSNKRFLWEASKFIDNKPYRLFKLFNGFLAPFEYKLEYEGLMRGMFVGISNKEFNSHVFKLRNLISG</sequence>
<protein>
    <submittedName>
        <fullName evidence="2">FkbM family methyltransferase</fullName>
    </submittedName>
</protein>
<gene>
    <name evidence="2" type="ORF">G7B40_026045</name>
</gene>
<evidence type="ECO:0000313" key="2">
    <source>
        <dbReference type="EMBL" id="MDR9897997.1"/>
    </source>
</evidence>
<reference evidence="3" key="1">
    <citation type="journal article" date="2021" name="Science">
        <title>Hunting the eagle killer: A cyanobacterial neurotoxin causes vacuolar myelinopathy.</title>
        <authorList>
            <person name="Breinlinger S."/>
            <person name="Phillips T.J."/>
            <person name="Haram B.N."/>
            <person name="Mares J."/>
            <person name="Martinez Yerena J.A."/>
            <person name="Hrouzek P."/>
            <person name="Sobotka R."/>
            <person name="Henderson W.M."/>
            <person name="Schmieder P."/>
            <person name="Williams S.M."/>
            <person name="Lauderdale J.D."/>
            <person name="Wilde H.D."/>
            <person name="Gerrin W."/>
            <person name="Kust A."/>
            <person name="Washington J.W."/>
            <person name="Wagner C."/>
            <person name="Geier B."/>
            <person name="Liebeke M."/>
            <person name="Enke H."/>
            <person name="Niedermeyer T.H.J."/>
            <person name="Wilde S.B."/>
        </authorList>
    </citation>
    <scope>NUCLEOTIDE SEQUENCE [LARGE SCALE GENOMIC DNA]</scope>
    <source>
        <strain evidence="3">Thurmond2011</strain>
    </source>
</reference>
<dbReference type="SUPFAM" id="SSF53335">
    <property type="entry name" value="S-adenosyl-L-methionine-dependent methyltransferases"/>
    <property type="match status" value="1"/>
</dbReference>
<dbReference type="InterPro" id="IPR029063">
    <property type="entry name" value="SAM-dependent_MTases_sf"/>
</dbReference>
<dbReference type="GO" id="GO:0032259">
    <property type="term" value="P:methylation"/>
    <property type="evidence" value="ECO:0007669"/>
    <property type="project" value="UniProtKB-KW"/>
</dbReference>
<evidence type="ECO:0000313" key="3">
    <source>
        <dbReference type="Proteomes" id="UP000667802"/>
    </source>
</evidence>
<organism evidence="2 3">
    <name type="scientific">Aetokthonos hydrillicola Thurmond2011</name>
    <dbReference type="NCBI Taxonomy" id="2712845"/>
    <lineage>
        <taxon>Bacteria</taxon>
        <taxon>Bacillati</taxon>
        <taxon>Cyanobacteriota</taxon>
        <taxon>Cyanophyceae</taxon>
        <taxon>Nostocales</taxon>
        <taxon>Hapalosiphonaceae</taxon>
        <taxon>Aetokthonos</taxon>
    </lineage>
</organism>
<proteinExistence type="predicted"/>
<dbReference type="GO" id="GO:0008168">
    <property type="term" value="F:methyltransferase activity"/>
    <property type="evidence" value="ECO:0007669"/>
    <property type="project" value="UniProtKB-KW"/>
</dbReference>
<dbReference type="AlphaFoldDB" id="A0AAP5IAL1"/>
<keyword evidence="2" id="KW-0489">Methyltransferase</keyword>
<dbReference type="Pfam" id="PF05050">
    <property type="entry name" value="Methyltransf_21"/>
    <property type="match status" value="1"/>
</dbReference>
<evidence type="ECO:0000259" key="1">
    <source>
        <dbReference type="Pfam" id="PF05050"/>
    </source>
</evidence>
<accession>A0AAP5IAL1</accession>
<dbReference type="Gene3D" id="3.40.50.150">
    <property type="entry name" value="Vaccinia Virus protein VP39"/>
    <property type="match status" value="1"/>
</dbReference>
<keyword evidence="2" id="KW-0808">Transferase</keyword>
<dbReference type="InterPro" id="IPR006342">
    <property type="entry name" value="FkbM_mtfrase"/>
</dbReference>
<name>A0AAP5IAL1_9CYAN</name>
<comment type="caution">
    <text evidence="2">The sequence shown here is derived from an EMBL/GenBank/DDBJ whole genome shotgun (WGS) entry which is preliminary data.</text>
</comment>
<dbReference type="PANTHER" id="PTHR34203">
    <property type="entry name" value="METHYLTRANSFERASE, FKBM FAMILY PROTEIN"/>
    <property type="match status" value="1"/>
</dbReference>
<dbReference type="Proteomes" id="UP000667802">
    <property type="component" value="Unassembled WGS sequence"/>
</dbReference>
<dbReference type="RefSeq" id="WP_208339954.1">
    <property type="nucleotide sequence ID" value="NZ_CAWQFN010000581.1"/>
</dbReference>
<dbReference type="NCBIfam" id="TIGR01444">
    <property type="entry name" value="fkbM_fam"/>
    <property type="match status" value="1"/>
</dbReference>